<dbReference type="Proteomes" id="UP000265520">
    <property type="component" value="Unassembled WGS sequence"/>
</dbReference>
<dbReference type="AlphaFoldDB" id="A0A392TI60"/>
<reference evidence="1 2" key="1">
    <citation type="journal article" date="2018" name="Front. Plant Sci.">
        <title>Red Clover (Trifolium pratense) and Zigzag Clover (T. medium) - A Picture of Genomic Similarities and Differences.</title>
        <authorList>
            <person name="Dluhosova J."/>
            <person name="Istvanek J."/>
            <person name="Nedelnik J."/>
            <person name="Repkova J."/>
        </authorList>
    </citation>
    <scope>NUCLEOTIDE SEQUENCE [LARGE SCALE GENOMIC DNA]</scope>
    <source>
        <strain evidence="2">cv. 10/8</strain>
        <tissue evidence="1">Leaf</tissue>
    </source>
</reference>
<protein>
    <submittedName>
        <fullName evidence="1">Uncharacterized protein</fullName>
    </submittedName>
</protein>
<dbReference type="EMBL" id="LXQA010588455">
    <property type="protein sequence ID" value="MCI60813.1"/>
    <property type="molecule type" value="Genomic_DNA"/>
</dbReference>
<sequence>PLNEDMAHNSNRVEDPVLQPVLQPVAEIPTVIAEEEVNSNMDEVISGDSEFVGDTQLVNDAQQQLFTAFIQVPDTMQKDIDFLKESWI</sequence>
<feature type="non-terminal residue" evidence="1">
    <location>
        <position position="88"/>
    </location>
</feature>
<evidence type="ECO:0000313" key="1">
    <source>
        <dbReference type="EMBL" id="MCI60813.1"/>
    </source>
</evidence>
<proteinExistence type="predicted"/>
<comment type="caution">
    <text evidence="1">The sequence shown here is derived from an EMBL/GenBank/DDBJ whole genome shotgun (WGS) entry which is preliminary data.</text>
</comment>
<accession>A0A392TI60</accession>
<feature type="non-terminal residue" evidence="1">
    <location>
        <position position="1"/>
    </location>
</feature>
<name>A0A392TI60_9FABA</name>
<keyword evidence="2" id="KW-1185">Reference proteome</keyword>
<organism evidence="1 2">
    <name type="scientific">Trifolium medium</name>
    <dbReference type="NCBI Taxonomy" id="97028"/>
    <lineage>
        <taxon>Eukaryota</taxon>
        <taxon>Viridiplantae</taxon>
        <taxon>Streptophyta</taxon>
        <taxon>Embryophyta</taxon>
        <taxon>Tracheophyta</taxon>
        <taxon>Spermatophyta</taxon>
        <taxon>Magnoliopsida</taxon>
        <taxon>eudicotyledons</taxon>
        <taxon>Gunneridae</taxon>
        <taxon>Pentapetalae</taxon>
        <taxon>rosids</taxon>
        <taxon>fabids</taxon>
        <taxon>Fabales</taxon>
        <taxon>Fabaceae</taxon>
        <taxon>Papilionoideae</taxon>
        <taxon>50 kb inversion clade</taxon>
        <taxon>NPAAA clade</taxon>
        <taxon>Hologalegina</taxon>
        <taxon>IRL clade</taxon>
        <taxon>Trifolieae</taxon>
        <taxon>Trifolium</taxon>
    </lineage>
</organism>
<evidence type="ECO:0000313" key="2">
    <source>
        <dbReference type="Proteomes" id="UP000265520"/>
    </source>
</evidence>